<evidence type="ECO:0000313" key="8">
    <source>
        <dbReference type="Proteomes" id="UP000077755"/>
    </source>
</evidence>
<gene>
    <name evidence="7" type="ORF">DCAR_0518848</name>
</gene>
<dbReference type="AlphaFoldDB" id="A0AAF1B0L4"/>
<protein>
    <recommendedName>
        <fullName evidence="9">Leucine-rich repeat-containing N-terminal plant-type domain-containing protein</fullName>
    </recommendedName>
</protein>
<dbReference type="InterPro" id="IPR001611">
    <property type="entry name" value="Leu-rich_rpt"/>
</dbReference>
<feature type="signal peptide" evidence="6">
    <location>
        <begin position="1"/>
        <end position="27"/>
    </location>
</feature>
<dbReference type="PANTHER" id="PTHR48009">
    <property type="entry name" value="LEUCINE-RICH REPEAT (LRR) FAMILY PROTEIN"/>
    <property type="match status" value="1"/>
</dbReference>
<evidence type="ECO:0000256" key="2">
    <source>
        <dbReference type="ARBA" id="ARBA00022614"/>
    </source>
</evidence>
<organism evidence="7 8">
    <name type="scientific">Daucus carota subsp. sativus</name>
    <name type="common">Carrot</name>
    <dbReference type="NCBI Taxonomy" id="79200"/>
    <lineage>
        <taxon>Eukaryota</taxon>
        <taxon>Viridiplantae</taxon>
        <taxon>Streptophyta</taxon>
        <taxon>Embryophyta</taxon>
        <taxon>Tracheophyta</taxon>
        <taxon>Spermatophyta</taxon>
        <taxon>Magnoliopsida</taxon>
        <taxon>eudicotyledons</taxon>
        <taxon>Gunneridae</taxon>
        <taxon>Pentapetalae</taxon>
        <taxon>asterids</taxon>
        <taxon>campanulids</taxon>
        <taxon>Apiales</taxon>
        <taxon>Apiaceae</taxon>
        <taxon>Apioideae</taxon>
        <taxon>Scandiceae</taxon>
        <taxon>Daucinae</taxon>
        <taxon>Daucus</taxon>
        <taxon>Daucus sect. Daucus</taxon>
    </lineage>
</organism>
<dbReference type="GO" id="GO:0016020">
    <property type="term" value="C:membrane"/>
    <property type="evidence" value="ECO:0007669"/>
    <property type="project" value="UniProtKB-SubCell"/>
</dbReference>
<evidence type="ECO:0000313" key="7">
    <source>
        <dbReference type="EMBL" id="WOG99496.1"/>
    </source>
</evidence>
<reference evidence="7" key="1">
    <citation type="journal article" date="2016" name="Nat. Genet.">
        <title>A high-quality carrot genome assembly provides new insights into carotenoid accumulation and asterid genome evolution.</title>
        <authorList>
            <person name="Iorizzo M."/>
            <person name="Ellison S."/>
            <person name="Senalik D."/>
            <person name="Zeng P."/>
            <person name="Satapoomin P."/>
            <person name="Huang J."/>
            <person name="Bowman M."/>
            <person name="Iovene M."/>
            <person name="Sanseverino W."/>
            <person name="Cavagnaro P."/>
            <person name="Yildiz M."/>
            <person name="Macko-Podgorni A."/>
            <person name="Moranska E."/>
            <person name="Grzebelus E."/>
            <person name="Grzebelus D."/>
            <person name="Ashrafi H."/>
            <person name="Zheng Z."/>
            <person name="Cheng S."/>
            <person name="Spooner D."/>
            <person name="Van Deynze A."/>
            <person name="Simon P."/>
        </authorList>
    </citation>
    <scope>NUCLEOTIDE SEQUENCE</scope>
    <source>
        <tissue evidence="7">Leaf</tissue>
    </source>
</reference>
<name>A0AAF1B0L4_DAUCS</name>
<dbReference type="Pfam" id="PF13855">
    <property type="entry name" value="LRR_8"/>
    <property type="match status" value="1"/>
</dbReference>
<keyword evidence="5" id="KW-0472">Membrane</keyword>
<dbReference type="PANTHER" id="PTHR48009:SF7">
    <property type="entry name" value="LEUCINE-RICH REPEAT (LRR) FAMILY PROTEIN"/>
    <property type="match status" value="1"/>
</dbReference>
<dbReference type="Pfam" id="PF00560">
    <property type="entry name" value="LRR_1"/>
    <property type="match status" value="3"/>
</dbReference>
<evidence type="ECO:0000256" key="6">
    <source>
        <dbReference type="SAM" id="SignalP"/>
    </source>
</evidence>
<accession>A0AAF1B0L4</accession>
<keyword evidence="8" id="KW-1185">Reference proteome</keyword>
<keyword evidence="4" id="KW-0677">Repeat</keyword>
<dbReference type="InterPro" id="IPR053213">
    <property type="entry name" value="RLP29"/>
</dbReference>
<comment type="subcellular location">
    <subcellularLocation>
        <location evidence="1">Membrane</location>
    </subcellularLocation>
</comment>
<dbReference type="SUPFAM" id="SSF52058">
    <property type="entry name" value="L domain-like"/>
    <property type="match status" value="1"/>
</dbReference>
<evidence type="ECO:0000256" key="5">
    <source>
        <dbReference type="ARBA" id="ARBA00023136"/>
    </source>
</evidence>
<feature type="chain" id="PRO_5042074786" description="Leucine-rich repeat-containing N-terminal plant-type domain-containing protein" evidence="6">
    <location>
        <begin position="28"/>
        <end position="405"/>
    </location>
</feature>
<evidence type="ECO:0008006" key="9">
    <source>
        <dbReference type="Google" id="ProtNLM"/>
    </source>
</evidence>
<proteinExistence type="predicted"/>
<evidence type="ECO:0000256" key="3">
    <source>
        <dbReference type="ARBA" id="ARBA00022729"/>
    </source>
</evidence>
<reference evidence="7" key="2">
    <citation type="submission" date="2022-03" db="EMBL/GenBank/DDBJ databases">
        <title>Draft title - Genomic analysis of global carrot germplasm unveils the trajectory of domestication and the origin of high carotenoid orange carrot.</title>
        <authorList>
            <person name="Iorizzo M."/>
            <person name="Ellison S."/>
            <person name="Senalik D."/>
            <person name="Macko-Podgorni A."/>
            <person name="Grzebelus D."/>
            <person name="Bostan H."/>
            <person name="Rolling W."/>
            <person name="Curaba J."/>
            <person name="Simon P."/>
        </authorList>
    </citation>
    <scope>NUCLEOTIDE SEQUENCE</scope>
    <source>
        <tissue evidence="7">Leaf</tissue>
    </source>
</reference>
<dbReference type="Gene3D" id="3.80.10.10">
    <property type="entry name" value="Ribonuclease Inhibitor"/>
    <property type="match status" value="3"/>
</dbReference>
<evidence type="ECO:0000256" key="1">
    <source>
        <dbReference type="ARBA" id="ARBA00004370"/>
    </source>
</evidence>
<dbReference type="FunFam" id="3.80.10.10:FF:000400">
    <property type="entry name" value="Nuclear pore complex protein NUP107"/>
    <property type="match status" value="1"/>
</dbReference>
<keyword evidence="2" id="KW-0433">Leucine-rich repeat</keyword>
<evidence type="ECO:0000256" key="4">
    <source>
        <dbReference type="ARBA" id="ARBA00022737"/>
    </source>
</evidence>
<dbReference type="EMBL" id="CP093347">
    <property type="protein sequence ID" value="WOG99496.1"/>
    <property type="molecule type" value="Genomic_DNA"/>
</dbReference>
<dbReference type="Proteomes" id="UP000077755">
    <property type="component" value="Chromosome 5"/>
</dbReference>
<dbReference type="InterPro" id="IPR032675">
    <property type="entry name" value="LRR_dom_sf"/>
</dbReference>
<keyword evidence="3 6" id="KW-0732">Signal</keyword>
<sequence length="405" mass="44743">MQSIIFIPFNTMVATVILSWLLVSADAKTLESEVEVLRAITMSVDPVSITEYSFLSTWNFDLDPCESTGSDFLGILCTLPQDNSSSQITTLDLEGDGYEGFLTPAIENLTALTTLNLRRNQFRGPIPTTISRLGNLTSVLLSNNFFSGNMPDVGKLKKLVNLDLSRNLLSGPIPDSISGLRRLTLMSMSNNELVGVVPDLSGLWQLNTLDLSGNQLMGNFPVLPQNLRTLNLARNLLSGRVTSLQIIENLESIDISDNRLSGNIDPDILTLPFLKYLNVSINRFTSVEVNKFADDSSLLEVLDMHENRLQGNLPINLFTYSNLTSLNLGHNVFTGPIPEVYGDRLGNPWQSLFLDYNFLEGNVPSQFTSTHVDIIGSLAHNCLNCPRKLEICRGGQRRASECAKQ</sequence>